<reference evidence="1 2" key="1">
    <citation type="journal article" date="2022" name="Hortic Res">
        <title>A haplotype resolved chromosomal level avocado genome allows analysis of novel avocado genes.</title>
        <authorList>
            <person name="Nath O."/>
            <person name="Fletcher S.J."/>
            <person name="Hayward A."/>
            <person name="Shaw L.M."/>
            <person name="Masouleh A.K."/>
            <person name="Furtado A."/>
            <person name="Henry R.J."/>
            <person name="Mitter N."/>
        </authorList>
    </citation>
    <scope>NUCLEOTIDE SEQUENCE [LARGE SCALE GENOMIC DNA]</scope>
    <source>
        <strain evidence="2">cv. Hass</strain>
    </source>
</reference>
<accession>A0ACC2MST4</accession>
<dbReference type="Proteomes" id="UP001234297">
    <property type="component" value="Chromosome 1"/>
</dbReference>
<keyword evidence="2" id="KW-1185">Reference proteome</keyword>
<evidence type="ECO:0000313" key="1">
    <source>
        <dbReference type="EMBL" id="KAJ8648736.1"/>
    </source>
</evidence>
<gene>
    <name evidence="1" type="ORF">MRB53_001759</name>
</gene>
<comment type="caution">
    <text evidence="1">The sequence shown here is derived from an EMBL/GenBank/DDBJ whole genome shotgun (WGS) entry which is preliminary data.</text>
</comment>
<organism evidence="1 2">
    <name type="scientific">Persea americana</name>
    <name type="common">Avocado</name>
    <dbReference type="NCBI Taxonomy" id="3435"/>
    <lineage>
        <taxon>Eukaryota</taxon>
        <taxon>Viridiplantae</taxon>
        <taxon>Streptophyta</taxon>
        <taxon>Embryophyta</taxon>
        <taxon>Tracheophyta</taxon>
        <taxon>Spermatophyta</taxon>
        <taxon>Magnoliopsida</taxon>
        <taxon>Magnoliidae</taxon>
        <taxon>Laurales</taxon>
        <taxon>Lauraceae</taxon>
        <taxon>Persea</taxon>
    </lineage>
</organism>
<sequence length="530" mass="58204">MAGEDGTPPPPPTKIESNSPFFLGPQDRPGDFITPVRLRTDNFDAWAHAIRVSLSSRRKFGFLDGSIQSFAPPVTRDDLVAIQCMLVSWIMNTIDLEVKSLLSNYDNAKLLWDDLNERFSVVNGPRIQQLKADINRCEQAKLMPVATYFGKLKVLWDELANHEPILCCKCGHCTCNLGQAHEKRREDDRLQQFLLGLYSEYYAPIRSTLLSQDPLPSLNRAFQQVVQEERVRGIAKLKDEKPEAVGFAVRMDVRGRARIDKSSLACTHCHKTGHDVTTCFEVHGHPEWWLEKFGKSDDKGVAGRGKPGAPSSMSSAGRGRGGLWILGIDTCFLFELLNMSSDTPDTPSSSVGSILVRSHVPFSIDDEMGSGDSAHGNPGAETGSGQLAAPPTGGATLPGFTTEQWQFLLAAFGTPQPPSNRLNGKTQSTSWIIDTGCSNHVTGDASCLIDIKEVIACPVELPNGETVVATQAGITHLTERICLKHVLLDLHSRKLIGAGERRDGLYYLRQMSTVKKVSVDASSSLELWHK</sequence>
<protein>
    <submittedName>
        <fullName evidence="1">Uncharacterized protein</fullName>
    </submittedName>
</protein>
<dbReference type="EMBL" id="CM056809">
    <property type="protein sequence ID" value="KAJ8648736.1"/>
    <property type="molecule type" value="Genomic_DNA"/>
</dbReference>
<name>A0ACC2MST4_PERAE</name>
<proteinExistence type="predicted"/>
<evidence type="ECO:0000313" key="2">
    <source>
        <dbReference type="Proteomes" id="UP001234297"/>
    </source>
</evidence>